<dbReference type="Pfam" id="PF13749">
    <property type="entry name" value="HATPase_c_4"/>
    <property type="match status" value="1"/>
</dbReference>
<evidence type="ECO:0000313" key="3">
    <source>
        <dbReference type="Proteomes" id="UP000285274"/>
    </source>
</evidence>
<dbReference type="Gene3D" id="1.10.10.10">
    <property type="entry name" value="Winged helix-like DNA-binding domain superfamily/Winged helix DNA-binding domain"/>
    <property type="match status" value="1"/>
</dbReference>
<dbReference type="Gene3D" id="3.30.565.60">
    <property type="match status" value="1"/>
</dbReference>
<dbReference type="EMBL" id="QRVM01000026">
    <property type="protein sequence ID" value="RGS46184.1"/>
    <property type="molecule type" value="Genomic_DNA"/>
</dbReference>
<protein>
    <submittedName>
        <fullName evidence="2">Winged helix-turn-helix transcriptional regulator</fullName>
    </submittedName>
</protein>
<proteinExistence type="predicted"/>
<dbReference type="PANTHER" id="PTHR30595">
    <property type="entry name" value="GLPR-RELATED TRANSCRIPTIONAL REPRESSOR"/>
    <property type="match status" value="1"/>
</dbReference>
<name>A0A412J1H5_9FIRM</name>
<gene>
    <name evidence="2" type="ORF">DWX92_06625</name>
</gene>
<comment type="caution">
    <text evidence="2">The sequence shown here is derived from an EMBL/GenBank/DDBJ whole genome shotgun (WGS) entry which is preliminary data.</text>
</comment>
<dbReference type="InterPro" id="IPR036388">
    <property type="entry name" value="WH-like_DNA-bd_sf"/>
</dbReference>
<sequence>MIMWMCERRNTMLINKLNKYGENNNIEVKKEVPAEHKKYLKSVVAFANGFGGKIIFGIEEKKDSFEICGLSGDVFKIKDSITNSIFSSIEPHIIPSIDLDTIEDKTILIVNVPSGWDRPYHLKAEGEFDGVYVRVSGTTRKADRNMIKELMFEGSNRYFDKMICPELEISENSIQNLCDTLYHKALENSKSQFEKDAVTPITKQDLLSWGILTQSNNHIVPTNAYALLTGHPALPNRIQCALFKGTDTTEVIDMKDYSGPIYEQIDFAYKFVLRNIRLHASFESLERKETYEIPVYAIRELIVNSIAHRSYIDRNSIKIAIFDDRLEVTSPGKLVMGQTIEKMKQGNSNIRNEATAYALRYLKYIENWGRGIPRIIKSIEECGLKPPVFIGGETELKVIIYRNNVFYKPNKKIGFNVNEPNGPNEPDIIQLIKINPKITQIELANQLNLSRSTIKRILNRLQQQEIVIRKGSNRNGYWAVKE</sequence>
<dbReference type="Pfam" id="PF13412">
    <property type="entry name" value="HTH_24"/>
    <property type="match status" value="1"/>
</dbReference>
<dbReference type="Gene3D" id="3.30.950.30">
    <property type="entry name" value="Schlafen, AAA domain"/>
    <property type="match status" value="1"/>
</dbReference>
<accession>A0A412J1H5</accession>
<dbReference type="InterPro" id="IPR007421">
    <property type="entry name" value="Schlafen_AlbA_2_dom"/>
</dbReference>
<dbReference type="PANTHER" id="PTHR30595:SF6">
    <property type="entry name" value="SCHLAFEN ALBA-2 DOMAIN-CONTAINING PROTEIN"/>
    <property type="match status" value="1"/>
</dbReference>
<dbReference type="InterPro" id="IPR038475">
    <property type="entry name" value="RecG_C_sf"/>
</dbReference>
<organism evidence="2 3">
    <name type="scientific">Holdemanella biformis</name>
    <dbReference type="NCBI Taxonomy" id="1735"/>
    <lineage>
        <taxon>Bacteria</taxon>
        <taxon>Bacillati</taxon>
        <taxon>Bacillota</taxon>
        <taxon>Erysipelotrichia</taxon>
        <taxon>Erysipelotrichales</taxon>
        <taxon>Erysipelotrichaceae</taxon>
        <taxon>Holdemanella</taxon>
    </lineage>
</organism>
<dbReference type="Pfam" id="PF04326">
    <property type="entry name" value="SLFN_AlbA_2"/>
    <property type="match status" value="1"/>
</dbReference>
<dbReference type="AlphaFoldDB" id="A0A412J1H5"/>
<feature type="domain" description="Schlafen AlbA-2" evidence="1">
    <location>
        <begin position="22"/>
        <end position="142"/>
    </location>
</feature>
<dbReference type="InterPro" id="IPR036390">
    <property type="entry name" value="WH_DNA-bd_sf"/>
</dbReference>
<evidence type="ECO:0000259" key="1">
    <source>
        <dbReference type="Pfam" id="PF04326"/>
    </source>
</evidence>
<dbReference type="Proteomes" id="UP000285274">
    <property type="component" value="Unassembled WGS sequence"/>
</dbReference>
<dbReference type="SUPFAM" id="SSF46785">
    <property type="entry name" value="Winged helix' DNA-binding domain"/>
    <property type="match status" value="1"/>
</dbReference>
<evidence type="ECO:0000313" key="2">
    <source>
        <dbReference type="EMBL" id="RGS46184.1"/>
    </source>
</evidence>
<reference evidence="2 3" key="1">
    <citation type="submission" date="2018-08" db="EMBL/GenBank/DDBJ databases">
        <title>A genome reference for cultivated species of the human gut microbiota.</title>
        <authorList>
            <person name="Zou Y."/>
            <person name="Xue W."/>
            <person name="Luo G."/>
        </authorList>
    </citation>
    <scope>NUCLEOTIDE SEQUENCE [LARGE SCALE GENOMIC DNA]</scope>
    <source>
        <strain evidence="2 3">AF22-10AC</strain>
    </source>
</reference>
<dbReference type="InterPro" id="IPR038461">
    <property type="entry name" value="Schlafen_AlbA_2_dom_sf"/>
</dbReference>